<name>A0ACC0AD99_CATRO</name>
<comment type="caution">
    <text evidence="1">The sequence shown here is derived from an EMBL/GenBank/DDBJ whole genome shotgun (WGS) entry which is preliminary data.</text>
</comment>
<proteinExistence type="predicted"/>
<gene>
    <name evidence="1" type="ORF">M9H77_27514</name>
</gene>
<reference evidence="2" key="1">
    <citation type="journal article" date="2023" name="Nat. Plants">
        <title>Single-cell RNA sequencing provides a high-resolution roadmap for understanding the multicellular compartmentation of specialized metabolism.</title>
        <authorList>
            <person name="Sun S."/>
            <person name="Shen X."/>
            <person name="Li Y."/>
            <person name="Li Y."/>
            <person name="Wang S."/>
            <person name="Li R."/>
            <person name="Zhang H."/>
            <person name="Shen G."/>
            <person name="Guo B."/>
            <person name="Wei J."/>
            <person name="Xu J."/>
            <person name="St-Pierre B."/>
            <person name="Chen S."/>
            <person name="Sun C."/>
        </authorList>
    </citation>
    <scope>NUCLEOTIDE SEQUENCE [LARGE SCALE GENOMIC DNA]</scope>
</reference>
<dbReference type="EMBL" id="CM044706">
    <property type="protein sequence ID" value="KAI5658721.1"/>
    <property type="molecule type" value="Genomic_DNA"/>
</dbReference>
<protein>
    <submittedName>
        <fullName evidence="1">Uncharacterized protein</fullName>
    </submittedName>
</protein>
<sequence length="262" mass="28531">MASTTSFSSITCMFVLLFSNFYTSFSHPTCDIKYSPHSTKVAKKDIDLLQFPENLEFLEAEWFLWGGLGHGLDVALPELTGGGPPPIGAKKANLDPLVKKIVIEFAYQEVGHLRALKDTVGLFPRPQLDLSASNFATLLAGLLGVESGQDAVIRMYLYERAEQIVEPYNVTVAEITTGISALRNKLAGCGNKDEGVIVPLELGAENKTTSNVLSANAYSIAYTRTQAEILRIVYGTGKENVPGLFYPKGGNGKIAQRFLKNH</sequence>
<dbReference type="Proteomes" id="UP001060085">
    <property type="component" value="Linkage Group LG06"/>
</dbReference>
<accession>A0ACC0AD99</accession>
<evidence type="ECO:0000313" key="1">
    <source>
        <dbReference type="EMBL" id="KAI5658721.1"/>
    </source>
</evidence>
<evidence type="ECO:0000313" key="2">
    <source>
        <dbReference type="Proteomes" id="UP001060085"/>
    </source>
</evidence>
<organism evidence="1 2">
    <name type="scientific">Catharanthus roseus</name>
    <name type="common">Madagascar periwinkle</name>
    <name type="synonym">Vinca rosea</name>
    <dbReference type="NCBI Taxonomy" id="4058"/>
    <lineage>
        <taxon>Eukaryota</taxon>
        <taxon>Viridiplantae</taxon>
        <taxon>Streptophyta</taxon>
        <taxon>Embryophyta</taxon>
        <taxon>Tracheophyta</taxon>
        <taxon>Spermatophyta</taxon>
        <taxon>Magnoliopsida</taxon>
        <taxon>eudicotyledons</taxon>
        <taxon>Gunneridae</taxon>
        <taxon>Pentapetalae</taxon>
        <taxon>asterids</taxon>
        <taxon>lamiids</taxon>
        <taxon>Gentianales</taxon>
        <taxon>Apocynaceae</taxon>
        <taxon>Rauvolfioideae</taxon>
        <taxon>Vinceae</taxon>
        <taxon>Catharanthinae</taxon>
        <taxon>Catharanthus</taxon>
    </lineage>
</organism>
<keyword evidence="2" id="KW-1185">Reference proteome</keyword>